<evidence type="ECO:0000313" key="2">
    <source>
        <dbReference type="EMBL" id="STI85424.1"/>
    </source>
</evidence>
<protein>
    <submittedName>
        <fullName evidence="2">Integrase</fullName>
    </submittedName>
</protein>
<accession>A0A376U782</accession>
<proteinExistence type="predicted"/>
<organism evidence="2 3">
    <name type="scientific">Escherichia coli</name>
    <dbReference type="NCBI Taxonomy" id="562"/>
    <lineage>
        <taxon>Bacteria</taxon>
        <taxon>Pseudomonadati</taxon>
        <taxon>Pseudomonadota</taxon>
        <taxon>Gammaproteobacteria</taxon>
        <taxon>Enterobacterales</taxon>
        <taxon>Enterobacteriaceae</taxon>
        <taxon>Escherichia</taxon>
    </lineage>
</organism>
<sequence length="102" mass="11077">MLYSDPRETKAKDVTSGQIKHILAGIIQRGAVVHSNRIRSYLMAAFNYGLKADNDPMNTSAGITFGLEANPVSVIPKQSSAEKVGDTWLTLEELAFSNGTFC</sequence>
<dbReference type="Gene3D" id="1.10.150.130">
    <property type="match status" value="1"/>
</dbReference>
<reference evidence="2 3" key="1">
    <citation type="submission" date="2018-06" db="EMBL/GenBank/DDBJ databases">
        <authorList>
            <consortium name="Pathogen Informatics"/>
            <person name="Doyle S."/>
        </authorList>
    </citation>
    <scope>NUCLEOTIDE SEQUENCE [LARGE SCALE GENOMIC DNA]</scope>
    <source>
        <strain evidence="2 3">NCTC8622</strain>
    </source>
</reference>
<evidence type="ECO:0000313" key="3">
    <source>
        <dbReference type="Proteomes" id="UP000254079"/>
    </source>
</evidence>
<dbReference type="AlphaFoldDB" id="A0A376U782"/>
<name>A0A376U782_ECOLX</name>
<dbReference type="Proteomes" id="UP000254079">
    <property type="component" value="Unassembled WGS sequence"/>
</dbReference>
<dbReference type="EMBL" id="UGCP01000002">
    <property type="protein sequence ID" value="STI85424.1"/>
    <property type="molecule type" value="Genomic_DNA"/>
</dbReference>
<dbReference type="InterPro" id="IPR010998">
    <property type="entry name" value="Integrase_recombinase_N"/>
</dbReference>
<keyword evidence="1" id="KW-0238">DNA-binding</keyword>
<dbReference type="GO" id="GO:0003677">
    <property type="term" value="F:DNA binding"/>
    <property type="evidence" value="ECO:0007669"/>
    <property type="project" value="UniProtKB-KW"/>
</dbReference>
<evidence type="ECO:0000256" key="1">
    <source>
        <dbReference type="ARBA" id="ARBA00023125"/>
    </source>
</evidence>
<gene>
    <name evidence="2" type="ORF">NCTC8622_04517</name>
</gene>